<keyword evidence="3" id="KW-1185">Reference proteome</keyword>
<name>A0ABS8WI45_DATST</name>
<evidence type="ECO:0000313" key="3">
    <source>
        <dbReference type="Proteomes" id="UP000823775"/>
    </source>
</evidence>
<dbReference type="Proteomes" id="UP000823775">
    <property type="component" value="Unassembled WGS sequence"/>
</dbReference>
<evidence type="ECO:0000256" key="1">
    <source>
        <dbReference type="SAM" id="MobiDB-lite"/>
    </source>
</evidence>
<protein>
    <submittedName>
        <fullName evidence="2">Uncharacterized protein</fullName>
    </submittedName>
</protein>
<comment type="caution">
    <text evidence="2">The sequence shown here is derived from an EMBL/GenBank/DDBJ whole genome shotgun (WGS) entry which is preliminary data.</text>
</comment>
<feature type="non-terminal residue" evidence="2">
    <location>
        <position position="103"/>
    </location>
</feature>
<evidence type="ECO:0000313" key="2">
    <source>
        <dbReference type="EMBL" id="MCE3050481.1"/>
    </source>
</evidence>
<organism evidence="2 3">
    <name type="scientific">Datura stramonium</name>
    <name type="common">Jimsonweed</name>
    <name type="synonym">Common thornapple</name>
    <dbReference type="NCBI Taxonomy" id="4076"/>
    <lineage>
        <taxon>Eukaryota</taxon>
        <taxon>Viridiplantae</taxon>
        <taxon>Streptophyta</taxon>
        <taxon>Embryophyta</taxon>
        <taxon>Tracheophyta</taxon>
        <taxon>Spermatophyta</taxon>
        <taxon>Magnoliopsida</taxon>
        <taxon>eudicotyledons</taxon>
        <taxon>Gunneridae</taxon>
        <taxon>Pentapetalae</taxon>
        <taxon>asterids</taxon>
        <taxon>lamiids</taxon>
        <taxon>Solanales</taxon>
        <taxon>Solanaceae</taxon>
        <taxon>Solanoideae</taxon>
        <taxon>Datureae</taxon>
        <taxon>Datura</taxon>
    </lineage>
</organism>
<dbReference type="EMBL" id="JACEIK010007620">
    <property type="protein sequence ID" value="MCE3050481.1"/>
    <property type="molecule type" value="Genomic_DNA"/>
</dbReference>
<feature type="compositionally biased region" description="Polar residues" evidence="1">
    <location>
        <begin position="62"/>
        <end position="81"/>
    </location>
</feature>
<accession>A0ABS8WI45</accession>
<feature type="region of interest" description="Disordered" evidence="1">
    <location>
        <begin position="61"/>
        <end position="81"/>
    </location>
</feature>
<sequence>VMEMAKTVGKSDEPSTTHRHLGQYFPSLLLKGVAAADGDHRKAMAESPNCRAAEWFRGLNGSPPSLSPMQPNTAVGSKVSSKQEQGSCQLLKFKLLVKGFLLQ</sequence>
<feature type="non-terminal residue" evidence="2">
    <location>
        <position position="1"/>
    </location>
</feature>
<proteinExistence type="predicted"/>
<reference evidence="2 3" key="1">
    <citation type="journal article" date="2021" name="BMC Genomics">
        <title>Datura genome reveals duplications of psychoactive alkaloid biosynthetic genes and high mutation rate following tissue culture.</title>
        <authorList>
            <person name="Rajewski A."/>
            <person name="Carter-House D."/>
            <person name="Stajich J."/>
            <person name="Litt A."/>
        </authorList>
    </citation>
    <scope>NUCLEOTIDE SEQUENCE [LARGE SCALE GENOMIC DNA]</scope>
    <source>
        <strain evidence="2">AR-01</strain>
    </source>
</reference>
<gene>
    <name evidence="2" type="ORF">HAX54_047321</name>
</gene>